<dbReference type="RefSeq" id="XP_004496012.1">
    <property type="nucleotide sequence ID" value="XM_004495955.2"/>
</dbReference>
<dbReference type="Gene3D" id="3.50.30.30">
    <property type="match status" value="1"/>
</dbReference>
<dbReference type="InterPro" id="IPR036852">
    <property type="entry name" value="Peptidase_S8/S53_dom_sf"/>
</dbReference>
<organism evidence="17 18">
    <name type="scientific">Cicer arietinum</name>
    <name type="common">Chickpea</name>
    <name type="synonym">Garbanzo</name>
    <dbReference type="NCBI Taxonomy" id="3827"/>
    <lineage>
        <taxon>Eukaryota</taxon>
        <taxon>Viridiplantae</taxon>
        <taxon>Streptophyta</taxon>
        <taxon>Embryophyta</taxon>
        <taxon>Tracheophyta</taxon>
        <taxon>Spermatophyta</taxon>
        <taxon>Magnoliopsida</taxon>
        <taxon>eudicotyledons</taxon>
        <taxon>Gunneridae</taxon>
        <taxon>Pentapetalae</taxon>
        <taxon>rosids</taxon>
        <taxon>fabids</taxon>
        <taxon>Fabales</taxon>
        <taxon>Fabaceae</taxon>
        <taxon>Papilionoideae</taxon>
        <taxon>50 kb inversion clade</taxon>
        <taxon>NPAAA clade</taxon>
        <taxon>Hologalegina</taxon>
        <taxon>IRL clade</taxon>
        <taxon>Cicereae</taxon>
        <taxon>Cicer</taxon>
    </lineage>
</organism>
<evidence type="ECO:0000256" key="7">
    <source>
        <dbReference type="ARBA" id="ARBA00022729"/>
    </source>
</evidence>
<name>A0A1S2XXE9_CICAR</name>
<dbReference type="eggNOG" id="ENOG502QT5U">
    <property type="taxonomic scope" value="Eukaryota"/>
</dbReference>
<evidence type="ECO:0000256" key="3">
    <source>
        <dbReference type="ARBA" id="ARBA00011073"/>
    </source>
</evidence>
<evidence type="ECO:0000256" key="12">
    <source>
        <dbReference type="PROSITE-ProRule" id="PRU01240"/>
    </source>
</evidence>
<dbReference type="CDD" id="cd04852">
    <property type="entry name" value="Peptidases_S8_3"/>
    <property type="match status" value="1"/>
</dbReference>
<evidence type="ECO:0000256" key="10">
    <source>
        <dbReference type="ARBA" id="ARBA00023180"/>
    </source>
</evidence>
<dbReference type="Proteomes" id="UP000087171">
    <property type="component" value="Chromosome Ca4"/>
</dbReference>
<feature type="domain" description="Inhibitor I9" evidence="15">
    <location>
        <begin position="33"/>
        <end position="110"/>
    </location>
</feature>
<keyword evidence="8 12" id="KW-0378">Hydrolase</keyword>
<keyword evidence="17" id="KW-1185">Reference proteome</keyword>
<dbReference type="Gene3D" id="2.60.40.2310">
    <property type="match status" value="1"/>
</dbReference>
<dbReference type="InterPro" id="IPR045051">
    <property type="entry name" value="SBT"/>
</dbReference>
<keyword evidence="4" id="KW-0052">Apoplast</keyword>
<dbReference type="InterPro" id="IPR023828">
    <property type="entry name" value="Peptidase_S8_Ser-AS"/>
</dbReference>
<evidence type="ECO:0000256" key="11">
    <source>
        <dbReference type="PIRSR" id="PIRSR615500-1"/>
    </source>
</evidence>
<feature type="chain" id="PRO_5010298941" evidence="13">
    <location>
        <begin position="32"/>
        <end position="761"/>
    </location>
</feature>
<reference evidence="18" key="2">
    <citation type="submission" date="2025-08" db="UniProtKB">
        <authorList>
            <consortium name="RefSeq"/>
        </authorList>
    </citation>
    <scope>IDENTIFICATION</scope>
    <source>
        <tissue evidence="18">Etiolated seedlings</tissue>
    </source>
</reference>
<dbReference type="InterPro" id="IPR015500">
    <property type="entry name" value="Peptidase_S8_subtilisin-rel"/>
</dbReference>
<dbReference type="PRINTS" id="PR00723">
    <property type="entry name" value="SUBTILISIN"/>
</dbReference>
<dbReference type="GO" id="GO:0009610">
    <property type="term" value="P:response to symbiotic fungus"/>
    <property type="evidence" value="ECO:0007669"/>
    <property type="project" value="UniProtKB-ARBA"/>
</dbReference>
<sequence>MEANFMVSVPLMLLNIITPFVLLSLHAKAESSTYIVHMDKSLMPQVFTTHQNWYESTLQSTNSEVDQSKKLLYTYNHAMHGFSAVLSSNDLNTLKKSHGFVSAYPDRTATIDTTHTFEFLSLDPSKGLWNASNLGEGVIVGVIDTGVWPESESFKDIGMTKNIPTKWKGTCETGQDFNTSMCNLKLIGARYFNKGVIASKKPNVKISMNSARDTQGHGSHTSSTVAGNYVKDASFFGYAKGVARGIAPRARISMYKVLWDEGRQASDVLAGMDQAIDDGVDVISISLGFDSVPLYEDPVAIASFAAMEKGVVVSSSAGNEGPKLGTLHNGIPWLLTVAAGTIDRTFGSLVLGNGEIIVGWTLFPATNAIVQNLQLVYNKTLSPCNSFNLLSEAATRGIIICDSLESVSVIHQINVVTSASVVGAVFISEDPILIETGRVFSPSIVISPKHKKSLIHYIKSVEFPIASINFQQTFVGIKPAPSAAYYTSRGPSKSYPKILKPDVMAPGSNVLAAYVPTLSSARIGTNIYLSNGYNILSGTSMSCPHASGVAALLKAAHPEWSAAAIRSAIITTANPNDNTNNPIMDNGNLSQFASPLAMGAGEIDPNKALDPGFIYDATPQDYVNLLCDFGYTHKQILTITRSKVYNCDNPSSDLNYPSFIVLYGNKKRTMVQKFLRSVTNVGDGAASYKVKVTKPKGCVVTVLPEKLTFNYKNEKLSYTVEIKYKRNKKELNVSFGDIVWIEEGGARTVRSPIVVASNDIV</sequence>
<feature type="domain" description="Peptidase S8/S53" evidence="14">
    <location>
        <begin position="135"/>
        <end position="577"/>
    </location>
</feature>
<proteinExistence type="inferred from homology"/>
<dbReference type="PROSITE" id="PS51892">
    <property type="entry name" value="SUBTILASE"/>
    <property type="match status" value="1"/>
</dbReference>
<feature type="active site" description="Charge relay system" evidence="11 12">
    <location>
        <position position="144"/>
    </location>
</feature>
<feature type="active site" description="Charge relay system" evidence="11 12">
    <location>
        <position position="540"/>
    </location>
</feature>
<feature type="signal peptide" evidence="13">
    <location>
        <begin position="1"/>
        <end position="31"/>
    </location>
</feature>
<dbReference type="InterPro" id="IPR010259">
    <property type="entry name" value="S8pro/Inhibitor_I9"/>
</dbReference>
<evidence type="ECO:0000256" key="4">
    <source>
        <dbReference type="ARBA" id="ARBA00022523"/>
    </source>
</evidence>
<evidence type="ECO:0000256" key="6">
    <source>
        <dbReference type="ARBA" id="ARBA00022670"/>
    </source>
</evidence>
<evidence type="ECO:0000256" key="2">
    <source>
        <dbReference type="ARBA" id="ARBA00004271"/>
    </source>
</evidence>
<keyword evidence="5" id="KW-0964">Secreted</keyword>
<keyword evidence="10" id="KW-0325">Glycoprotein</keyword>
<evidence type="ECO:0000259" key="14">
    <source>
        <dbReference type="Pfam" id="PF00082"/>
    </source>
</evidence>
<dbReference type="Pfam" id="PF00082">
    <property type="entry name" value="Peptidase_S8"/>
    <property type="match status" value="1"/>
</dbReference>
<keyword evidence="6 12" id="KW-0645">Protease</keyword>
<keyword evidence="9 12" id="KW-0720">Serine protease</keyword>
<gene>
    <name evidence="18" type="primary">LOC101509828</name>
</gene>
<dbReference type="PROSITE" id="PS00138">
    <property type="entry name" value="SUBTILASE_SER"/>
    <property type="match status" value="1"/>
</dbReference>
<dbReference type="OrthoDB" id="206201at2759"/>
<dbReference type="Pfam" id="PF05922">
    <property type="entry name" value="Inhibitor_I9"/>
    <property type="match status" value="1"/>
</dbReference>
<dbReference type="GO" id="GO:0004252">
    <property type="term" value="F:serine-type endopeptidase activity"/>
    <property type="evidence" value="ECO:0007669"/>
    <property type="project" value="UniProtKB-UniRule"/>
</dbReference>
<dbReference type="GeneID" id="101509828"/>
<dbReference type="KEGG" id="cam:101509828"/>
<dbReference type="InterPro" id="IPR041469">
    <property type="entry name" value="Subtilisin-like_FN3"/>
</dbReference>
<dbReference type="Pfam" id="PF17766">
    <property type="entry name" value="fn3_6"/>
    <property type="match status" value="1"/>
</dbReference>
<dbReference type="InterPro" id="IPR037045">
    <property type="entry name" value="S8pro/Inhibitor_I9_sf"/>
</dbReference>
<evidence type="ECO:0000259" key="15">
    <source>
        <dbReference type="Pfam" id="PF05922"/>
    </source>
</evidence>
<evidence type="ECO:0000256" key="13">
    <source>
        <dbReference type="SAM" id="SignalP"/>
    </source>
</evidence>
<evidence type="ECO:0000256" key="9">
    <source>
        <dbReference type="ARBA" id="ARBA00022825"/>
    </source>
</evidence>
<comment type="function">
    <text evidence="1">Required for arbuscular mycorrhiza (AM) development during AM symbiosis with AM fungi (e.g. Glomeromycota intraradices).</text>
</comment>
<dbReference type="PANTHER" id="PTHR10795">
    <property type="entry name" value="PROPROTEIN CONVERTASE SUBTILISIN/KEXIN"/>
    <property type="match status" value="1"/>
</dbReference>
<evidence type="ECO:0000256" key="5">
    <source>
        <dbReference type="ARBA" id="ARBA00022525"/>
    </source>
</evidence>
<dbReference type="InterPro" id="IPR034197">
    <property type="entry name" value="Peptidases_S8_3"/>
</dbReference>
<reference evidence="17" key="1">
    <citation type="journal article" date="2013" name="Nat. Biotechnol.">
        <title>Draft genome sequence of chickpea (Cicer arietinum) provides a resource for trait improvement.</title>
        <authorList>
            <person name="Varshney R.K."/>
            <person name="Song C."/>
            <person name="Saxena R.K."/>
            <person name="Azam S."/>
            <person name="Yu S."/>
            <person name="Sharpe A.G."/>
            <person name="Cannon S."/>
            <person name="Baek J."/>
            <person name="Rosen B.D."/>
            <person name="Tar'an B."/>
            <person name="Millan T."/>
            <person name="Zhang X."/>
            <person name="Ramsay L.D."/>
            <person name="Iwata A."/>
            <person name="Wang Y."/>
            <person name="Nelson W."/>
            <person name="Farmer A.D."/>
            <person name="Gaur P.M."/>
            <person name="Soderlund C."/>
            <person name="Penmetsa R.V."/>
            <person name="Xu C."/>
            <person name="Bharti A.K."/>
            <person name="He W."/>
            <person name="Winter P."/>
            <person name="Zhao S."/>
            <person name="Hane J.K."/>
            <person name="Carrasquilla-Garcia N."/>
            <person name="Condie J.A."/>
            <person name="Upadhyaya H.D."/>
            <person name="Luo M.C."/>
            <person name="Thudi M."/>
            <person name="Gowda C.L."/>
            <person name="Singh N.P."/>
            <person name="Lichtenzveig J."/>
            <person name="Gali K.K."/>
            <person name="Rubio J."/>
            <person name="Nadarajan N."/>
            <person name="Dolezel J."/>
            <person name="Bansal K.C."/>
            <person name="Xu X."/>
            <person name="Edwards D."/>
            <person name="Zhang G."/>
            <person name="Kahl G."/>
            <person name="Gil J."/>
            <person name="Singh K.B."/>
            <person name="Datta S.K."/>
            <person name="Jackson S.A."/>
            <person name="Wang J."/>
            <person name="Cook D.R."/>
        </authorList>
    </citation>
    <scope>NUCLEOTIDE SEQUENCE [LARGE SCALE GENOMIC DNA]</scope>
    <source>
        <strain evidence="17">cv. CDC Frontier</strain>
    </source>
</reference>
<evidence type="ECO:0000256" key="1">
    <source>
        <dbReference type="ARBA" id="ARBA00002076"/>
    </source>
</evidence>
<dbReference type="GO" id="GO:0006508">
    <property type="term" value="P:proteolysis"/>
    <property type="evidence" value="ECO:0007669"/>
    <property type="project" value="UniProtKB-KW"/>
</dbReference>
<evidence type="ECO:0000256" key="8">
    <source>
        <dbReference type="ARBA" id="ARBA00022801"/>
    </source>
</evidence>
<protein>
    <submittedName>
        <fullName evidence="18">Subtilisin-like protease SBT1.8</fullName>
    </submittedName>
</protein>
<dbReference type="InterPro" id="IPR000209">
    <property type="entry name" value="Peptidase_S8/S53_dom"/>
</dbReference>
<dbReference type="FunFam" id="3.40.50.200:FF:000006">
    <property type="entry name" value="Subtilisin-like protease SBT1.5"/>
    <property type="match status" value="1"/>
</dbReference>
<dbReference type="Gene3D" id="3.40.50.200">
    <property type="entry name" value="Peptidase S8/S53 domain"/>
    <property type="match status" value="1"/>
</dbReference>
<keyword evidence="7 13" id="KW-0732">Signal</keyword>
<evidence type="ECO:0000313" key="17">
    <source>
        <dbReference type="Proteomes" id="UP000087171"/>
    </source>
</evidence>
<feature type="domain" description="Subtilisin-like protease fibronectin type-III" evidence="16">
    <location>
        <begin position="653"/>
        <end position="755"/>
    </location>
</feature>
<comment type="similarity">
    <text evidence="3 12">Belongs to the peptidase S8 family.</text>
</comment>
<evidence type="ECO:0000313" key="18">
    <source>
        <dbReference type="RefSeq" id="XP_004496012.1"/>
    </source>
</evidence>
<dbReference type="GO" id="GO:0048046">
    <property type="term" value="C:apoplast"/>
    <property type="evidence" value="ECO:0007669"/>
    <property type="project" value="UniProtKB-SubCell"/>
</dbReference>
<comment type="subcellular location">
    <subcellularLocation>
        <location evidence="2">Secreted</location>
        <location evidence="2">Extracellular space</location>
        <location evidence="2">Apoplast</location>
    </subcellularLocation>
</comment>
<evidence type="ECO:0000259" key="16">
    <source>
        <dbReference type="Pfam" id="PF17766"/>
    </source>
</evidence>
<feature type="active site" description="Charge relay system" evidence="11 12">
    <location>
        <position position="217"/>
    </location>
</feature>
<accession>A0A1S2XXE9</accession>
<dbReference type="FunFam" id="3.30.70.80:FF:000003">
    <property type="entry name" value="Subtilisin-like protease SBT1.9"/>
    <property type="match status" value="1"/>
</dbReference>
<dbReference type="Gene3D" id="3.30.70.80">
    <property type="entry name" value="Peptidase S8 propeptide/proteinase inhibitor I9"/>
    <property type="match status" value="1"/>
</dbReference>
<dbReference type="GO" id="GO:0009609">
    <property type="term" value="P:response to symbiotic bacterium"/>
    <property type="evidence" value="ECO:0007669"/>
    <property type="project" value="UniProtKB-ARBA"/>
</dbReference>
<dbReference type="SUPFAM" id="SSF52743">
    <property type="entry name" value="Subtilisin-like"/>
    <property type="match status" value="1"/>
</dbReference>
<dbReference type="AlphaFoldDB" id="A0A1S2XXE9"/>
<dbReference type="CDD" id="cd02120">
    <property type="entry name" value="PA_subtilisin_like"/>
    <property type="match status" value="1"/>
</dbReference>
<dbReference type="PaxDb" id="3827-XP_004496012.1"/>